<gene>
    <name evidence="1" type="ORF">T1815_11761</name>
</gene>
<evidence type="ECO:0000313" key="1">
    <source>
        <dbReference type="EMBL" id="CRL35730.1"/>
    </source>
</evidence>
<dbReference type="Proteomes" id="UP000049472">
    <property type="component" value="Unassembled WGS sequence"/>
</dbReference>
<sequence length="78" mass="9319">MQRKNVIDEKLESFARINKIAEYALDKAVELGLTQQEAEEIPEQIKQILKWERCRDNIEYKRPLYPDDTRARCLKVLL</sequence>
<reference evidence="2" key="1">
    <citation type="submission" date="2015-05" db="EMBL/GenBank/DDBJ databases">
        <authorList>
            <consortium name="Pathogen Informatics"/>
        </authorList>
    </citation>
    <scope>NUCLEOTIDE SEQUENCE [LARGE SCALE GENOMIC DNA]</scope>
    <source>
        <strain evidence="2">T1-815</strain>
    </source>
</reference>
<accession>A0A0M6WGV4</accession>
<protein>
    <submittedName>
        <fullName evidence="1">Uncharacterized protein</fullName>
    </submittedName>
</protein>
<dbReference type="AlphaFoldDB" id="A0A0M6WGV4"/>
<dbReference type="RefSeq" id="WP_055061488.1">
    <property type="nucleotide sequence ID" value="NZ_CVRQ01000014.1"/>
</dbReference>
<evidence type="ECO:0000313" key="2">
    <source>
        <dbReference type="Proteomes" id="UP000049472"/>
    </source>
</evidence>
<proteinExistence type="predicted"/>
<organism evidence="1 2">
    <name type="scientific">Agathobacter rectalis</name>
    <dbReference type="NCBI Taxonomy" id="39491"/>
    <lineage>
        <taxon>Bacteria</taxon>
        <taxon>Bacillati</taxon>
        <taxon>Bacillota</taxon>
        <taxon>Clostridia</taxon>
        <taxon>Lachnospirales</taxon>
        <taxon>Lachnospiraceae</taxon>
        <taxon>Agathobacter</taxon>
    </lineage>
</organism>
<dbReference type="EMBL" id="CVRQ01000014">
    <property type="protein sequence ID" value="CRL35730.1"/>
    <property type="molecule type" value="Genomic_DNA"/>
</dbReference>
<keyword evidence="2" id="KW-1185">Reference proteome</keyword>
<name>A0A0M6WGV4_9FIRM</name>